<evidence type="ECO:0000313" key="4">
    <source>
        <dbReference type="EMBL" id="PZX93329.1"/>
    </source>
</evidence>
<dbReference type="PRINTS" id="PR00081">
    <property type="entry name" value="GDHRDH"/>
</dbReference>
<dbReference type="Gene3D" id="3.40.50.720">
    <property type="entry name" value="NAD(P)-binding Rossmann-like Domain"/>
    <property type="match status" value="1"/>
</dbReference>
<proteinExistence type="inferred from homology"/>
<comment type="caution">
    <text evidence="4">The sequence shown here is derived from an EMBL/GenBank/DDBJ whole genome shotgun (WGS) entry which is preliminary data.</text>
</comment>
<evidence type="ECO:0000256" key="2">
    <source>
        <dbReference type="ARBA" id="ARBA00023002"/>
    </source>
</evidence>
<dbReference type="PRINTS" id="PR00080">
    <property type="entry name" value="SDRFAMILY"/>
</dbReference>
<dbReference type="GO" id="GO:0016491">
    <property type="term" value="F:oxidoreductase activity"/>
    <property type="evidence" value="ECO:0007669"/>
    <property type="project" value="UniProtKB-KW"/>
</dbReference>
<dbReference type="AlphaFoldDB" id="A0A2W7U7R7"/>
<organism evidence="4 5">
    <name type="scientific">Flavobacterium aquariorum</name>
    <dbReference type="NCBI Taxonomy" id="2217670"/>
    <lineage>
        <taxon>Bacteria</taxon>
        <taxon>Pseudomonadati</taxon>
        <taxon>Bacteroidota</taxon>
        <taxon>Flavobacteriia</taxon>
        <taxon>Flavobacteriales</taxon>
        <taxon>Flavobacteriaceae</taxon>
        <taxon>Flavobacterium</taxon>
    </lineage>
</organism>
<dbReference type="Proteomes" id="UP000249177">
    <property type="component" value="Unassembled WGS sequence"/>
</dbReference>
<evidence type="ECO:0000256" key="1">
    <source>
        <dbReference type="ARBA" id="ARBA00006484"/>
    </source>
</evidence>
<dbReference type="SUPFAM" id="SSF51735">
    <property type="entry name" value="NAD(P)-binding Rossmann-fold domains"/>
    <property type="match status" value="1"/>
</dbReference>
<dbReference type="PANTHER" id="PTHR44169:SF6">
    <property type="entry name" value="NADPH-DEPENDENT 1-ACYLDIHYDROXYACETONE PHOSPHATE REDUCTASE"/>
    <property type="match status" value="1"/>
</dbReference>
<dbReference type="OrthoDB" id="822355at2"/>
<dbReference type="InterPro" id="IPR002347">
    <property type="entry name" value="SDR_fam"/>
</dbReference>
<dbReference type="InterPro" id="IPR036291">
    <property type="entry name" value="NAD(P)-bd_dom_sf"/>
</dbReference>
<comment type="similarity">
    <text evidence="1 3">Belongs to the short-chain dehydrogenases/reductases (SDR) family.</text>
</comment>
<dbReference type="RefSeq" id="WP_111410119.1">
    <property type="nucleotide sequence ID" value="NZ_QKXH01000006.1"/>
</dbReference>
<gene>
    <name evidence="4" type="ORF">DOS84_10710</name>
</gene>
<dbReference type="Pfam" id="PF00106">
    <property type="entry name" value="adh_short"/>
    <property type="match status" value="1"/>
</dbReference>
<keyword evidence="5" id="KW-1185">Reference proteome</keyword>
<accession>A0A2W7U7R7</accession>
<keyword evidence="2" id="KW-0560">Oxidoreductase</keyword>
<sequence length="224" mass="25037">MKNKDKVVWITGASSGIGKATAKLLLEYGYVVYASAKKKEKIMDLKRLGAHIMSTDINRHGDVQSGLAEIIANEGRIDILINSARFELMEAINGAPISEAKSHLDSSVFGLARLSQLVLPYMRRQKSGKIVMMPSFLNKRNGRLSDWYNASRFALKALSSSIRKEVRPFGIDIMLIEPDDLKLDLSTIAAENLNKISEGKSYSKLVEQFWHHQSRPSQKMLSQG</sequence>
<dbReference type="EMBL" id="QKXH01000006">
    <property type="protein sequence ID" value="PZX93329.1"/>
    <property type="molecule type" value="Genomic_DNA"/>
</dbReference>
<evidence type="ECO:0000256" key="3">
    <source>
        <dbReference type="RuleBase" id="RU000363"/>
    </source>
</evidence>
<dbReference type="PANTHER" id="PTHR44169">
    <property type="entry name" value="NADPH-DEPENDENT 1-ACYLDIHYDROXYACETONE PHOSPHATE REDUCTASE"/>
    <property type="match status" value="1"/>
</dbReference>
<name>A0A2W7U7R7_9FLAO</name>
<reference evidence="4 5" key="1">
    <citation type="submission" date="2018-06" db="EMBL/GenBank/DDBJ databases">
        <title>Flavobacterium sp IMCC34762, genome.</title>
        <authorList>
            <person name="Joung Y."/>
            <person name="Cho J."/>
            <person name="Song J."/>
        </authorList>
    </citation>
    <scope>NUCLEOTIDE SEQUENCE [LARGE SCALE GENOMIC DNA]</scope>
    <source>
        <strain evidence="4 5">IMCC34762</strain>
    </source>
</reference>
<protein>
    <submittedName>
        <fullName evidence="4">Short-chain dehydrogenase/reductase</fullName>
    </submittedName>
</protein>
<evidence type="ECO:0000313" key="5">
    <source>
        <dbReference type="Proteomes" id="UP000249177"/>
    </source>
</evidence>